<name>A0A2G9QA85_AQUCT</name>
<evidence type="ECO:0000313" key="1">
    <source>
        <dbReference type="EMBL" id="PIO12517.1"/>
    </source>
</evidence>
<dbReference type="Proteomes" id="UP000228934">
    <property type="component" value="Unassembled WGS sequence"/>
</dbReference>
<organism evidence="2 3">
    <name type="scientific">Aquarana catesbeiana</name>
    <name type="common">American bullfrog</name>
    <name type="synonym">Rana catesbeiana</name>
    <dbReference type="NCBI Taxonomy" id="8400"/>
    <lineage>
        <taxon>Eukaryota</taxon>
        <taxon>Metazoa</taxon>
        <taxon>Chordata</taxon>
        <taxon>Craniata</taxon>
        <taxon>Vertebrata</taxon>
        <taxon>Euteleostomi</taxon>
        <taxon>Amphibia</taxon>
        <taxon>Batrachia</taxon>
        <taxon>Anura</taxon>
        <taxon>Neobatrachia</taxon>
        <taxon>Ranoidea</taxon>
        <taxon>Ranidae</taxon>
        <taxon>Aquarana</taxon>
    </lineage>
</organism>
<dbReference type="EMBL" id="KZ060290">
    <property type="protein sequence ID" value="PIO12517.1"/>
    <property type="molecule type" value="Genomic_DNA"/>
</dbReference>
<proteinExistence type="predicted"/>
<dbReference type="AlphaFoldDB" id="A0A2G9QA85"/>
<protein>
    <submittedName>
        <fullName evidence="2">Uncharacterized protein</fullName>
    </submittedName>
</protein>
<keyword evidence="3" id="KW-1185">Reference proteome</keyword>
<gene>
    <name evidence="2" type="ORF">AB205_0062680</name>
    <name evidence="1" type="ORF">AB205_0147300</name>
</gene>
<feature type="non-terminal residue" evidence="2">
    <location>
        <position position="161"/>
    </location>
</feature>
<reference evidence="2" key="2">
    <citation type="submission" date="2017-08" db="EMBL/GenBank/DDBJ databases">
        <title>Assembly of the North American Bullfrog Genome.</title>
        <authorList>
            <person name="Warren R.L."/>
            <person name="Vandervalk B.P."/>
            <person name="Kucuk E."/>
            <person name="Birol I."/>
            <person name="Helbing C."/>
            <person name="Pandoh P."/>
            <person name="Behsaz B."/>
            <person name="Mohamadi H."/>
            <person name="Chu J."/>
            <person name="Jackman S."/>
            <person name="Hammond S.A."/>
            <person name="Veldhoen N."/>
            <person name="Kirk H."/>
            <person name="Zhao Y."/>
            <person name="Coope R."/>
            <person name="Pleasance S."/>
            <person name="Moore R."/>
            <person name="Holt R."/>
        </authorList>
    </citation>
    <scope>NUCLEOTIDE SEQUENCE</scope>
    <source>
        <strain evidence="2">Bruno</strain>
        <tissue evidence="2">Liver</tissue>
    </source>
</reference>
<evidence type="ECO:0000313" key="3">
    <source>
        <dbReference type="Proteomes" id="UP000228934"/>
    </source>
</evidence>
<reference evidence="3" key="1">
    <citation type="journal article" date="2017" name="Nat. Commun.">
        <title>The North American bullfrog draft genome provides insight into hormonal regulation of long noncoding RNA.</title>
        <authorList>
            <person name="Hammond S.A."/>
            <person name="Warren R.L."/>
            <person name="Vandervalk B.P."/>
            <person name="Kucuk E."/>
            <person name="Khan H."/>
            <person name="Gibb E.A."/>
            <person name="Pandoh P."/>
            <person name="Kirk H."/>
            <person name="Zhao Y."/>
            <person name="Jones M."/>
            <person name="Mungall A.J."/>
            <person name="Coope R."/>
            <person name="Pleasance S."/>
            <person name="Moore R.A."/>
            <person name="Holt R.A."/>
            <person name="Round J.M."/>
            <person name="Ohora S."/>
            <person name="Walle B.V."/>
            <person name="Veldhoen N."/>
            <person name="Helbing C.C."/>
            <person name="Birol I."/>
        </authorList>
    </citation>
    <scope>NUCLEOTIDE SEQUENCE [LARGE SCALE GENOMIC DNA]</scope>
</reference>
<sequence>MLYLTQILYFFRTLPIPILRHFFKSLQTLLNRCIWKGAKPRCTHATLMKHKLAGGAGTIEFEDYHLASALDQLTDWFLPGPHKLWSKIECSSLLHPNMMWWLMNTPLRRQIPETLPPPMKSAAHAWKTLAHSDHSPPTTPSIPILIKTLHHLSPDLSLSHW</sequence>
<evidence type="ECO:0000313" key="2">
    <source>
        <dbReference type="EMBL" id="PIO12539.1"/>
    </source>
</evidence>
<dbReference type="EMBL" id="KZ060278">
    <property type="protein sequence ID" value="PIO12539.1"/>
    <property type="molecule type" value="Genomic_DNA"/>
</dbReference>
<dbReference type="OrthoDB" id="9801402at2759"/>
<accession>A0A2G9QA85</accession>